<dbReference type="OrthoDB" id="9942330at2"/>
<dbReference type="Proteomes" id="UP000192445">
    <property type="component" value="Chromosome"/>
</dbReference>
<sequence>MPGKDTRKTFDRYVGAAEAMPITFGQILYRSVLKNSRKGKESASFQADLTAWIRQAQRGECDAEEARDIFSLSAAHWAFLAAFGIMTGMLLDYLFGVSFDAVLTLSLSVFPAFGLLSAADAVRARSAGQVDAAPKRAGKRGEGRRTYRPIGHRWIIPVTASVVLAAGWASVLFAG</sequence>
<accession>A0A1V0U943</accession>
<protein>
    <submittedName>
        <fullName evidence="2">Uncharacterized protein</fullName>
    </submittedName>
</protein>
<dbReference type="RefSeq" id="WP_083192352.1">
    <property type="nucleotide sequence ID" value="NZ_CP020570.1"/>
</dbReference>
<keyword evidence="1" id="KW-0472">Membrane</keyword>
<dbReference type="AlphaFoldDB" id="A0A1V0U943"/>
<feature type="transmembrane region" description="Helical" evidence="1">
    <location>
        <begin position="77"/>
        <end position="95"/>
    </location>
</feature>
<keyword evidence="1" id="KW-0812">Transmembrane</keyword>
<evidence type="ECO:0000313" key="3">
    <source>
        <dbReference type="Proteomes" id="UP000192445"/>
    </source>
</evidence>
<evidence type="ECO:0000256" key="1">
    <source>
        <dbReference type="SAM" id="Phobius"/>
    </source>
</evidence>
<evidence type="ECO:0000313" key="2">
    <source>
        <dbReference type="EMBL" id="ARF61518.1"/>
    </source>
</evidence>
<name>A0A1V0U943_STRVN</name>
<dbReference type="EMBL" id="CP020570">
    <property type="protein sequence ID" value="ARF61518.1"/>
    <property type="molecule type" value="Genomic_DNA"/>
</dbReference>
<feature type="transmembrane region" description="Helical" evidence="1">
    <location>
        <begin position="101"/>
        <end position="119"/>
    </location>
</feature>
<reference evidence="2 3" key="1">
    <citation type="submission" date="2017-03" db="EMBL/GenBank/DDBJ databases">
        <title>Complete Genome Sequence of a natural compounds producer, Streptomyces violaceus S21.</title>
        <authorList>
            <person name="Zhong C."/>
            <person name="Zhao Z."/>
            <person name="Fu J."/>
            <person name="Zong G."/>
            <person name="Qin R."/>
            <person name="Cao G."/>
        </authorList>
    </citation>
    <scope>NUCLEOTIDE SEQUENCE [LARGE SCALE GENOMIC DNA]</scope>
    <source>
        <strain evidence="2 3">S21</strain>
    </source>
</reference>
<proteinExistence type="predicted"/>
<dbReference type="KEGG" id="svu:B1H20_08945"/>
<gene>
    <name evidence="2" type="ORF">B1H20_08945</name>
</gene>
<organism evidence="2 3">
    <name type="scientific">Streptomyces violaceoruber</name>
    <dbReference type="NCBI Taxonomy" id="1935"/>
    <lineage>
        <taxon>Bacteria</taxon>
        <taxon>Bacillati</taxon>
        <taxon>Actinomycetota</taxon>
        <taxon>Actinomycetes</taxon>
        <taxon>Kitasatosporales</taxon>
        <taxon>Streptomycetaceae</taxon>
        <taxon>Streptomyces</taxon>
        <taxon>Streptomyces violaceoruber group</taxon>
    </lineage>
</organism>
<keyword evidence="1" id="KW-1133">Transmembrane helix</keyword>
<feature type="transmembrane region" description="Helical" evidence="1">
    <location>
        <begin position="154"/>
        <end position="174"/>
    </location>
</feature>